<evidence type="ECO:0000313" key="1">
    <source>
        <dbReference type="EMBL" id="PWN56158.1"/>
    </source>
</evidence>
<dbReference type="EMBL" id="QEQK01000006">
    <property type="protein sequence ID" value="PWN56158.1"/>
    <property type="molecule type" value="Genomic_DNA"/>
</dbReference>
<accession>A0A363UL71</accession>
<dbReference type="PROSITE" id="PS51257">
    <property type="entry name" value="PROKAR_LIPOPROTEIN"/>
    <property type="match status" value="1"/>
</dbReference>
<evidence type="ECO:0000313" key="2">
    <source>
        <dbReference type="Proteomes" id="UP000251800"/>
    </source>
</evidence>
<dbReference type="RefSeq" id="WP_109719929.1">
    <property type="nucleotide sequence ID" value="NZ_QEQK01000006.1"/>
</dbReference>
<comment type="caution">
    <text evidence="1">The sequence shown here is derived from an EMBL/GenBank/DDBJ whole genome shotgun (WGS) entry which is preliminary data.</text>
</comment>
<reference evidence="1 2" key="1">
    <citation type="submission" date="2018-05" db="EMBL/GenBank/DDBJ databases">
        <title>Abyssibacter profundi OUC007T gen. nov., sp. nov, a marine bacterium isolated from seawater of the Mariana Trench.</title>
        <authorList>
            <person name="Zhou S."/>
        </authorList>
    </citation>
    <scope>NUCLEOTIDE SEQUENCE [LARGE SCALE GENOMIC DNA]</scope>
    <source>
        <strain evidence="1 2">OUC007</strain>
    </source>
</reference>
<name>A0A363UL71_9GAMM</name>
<proteinExistence type="predicted"/>
<dbReference type="AlphaFoldDB" id="A0A363UL71"/>
<protein>
    <recommendedName>
        <fullName evidence="3">BIG2 domain-containing protein</fullName>
    </recommendedName>
</protein>
<gene>
    <name evidence="1" type="ORF">DEH80_07745</name>
</gene>
<sequence length="448" mass="47336">MSKRNHKIVLAAALAVTGLAGCEGLGEGNAPESLSIAQGEDGILEATECNIVQLNALAEFTNGRAGDFTDRVTWRSTDESVVRVSNRDIEAPSSGGTFGSGVLVPVAPGTASVFAELAGLETRLDVVVDALDGLAIDVPESTTAIGAFRFLRAVGDEDGEELDLSIRASWSFDDTNEDVAEIEYVQRADGSYAGRVDGLAAGERQAVAVLDFCEERATAVVRVAPVQTLELRREYEGSTQLVTGTTEFMYPFALFENGDEQDLDGQVIFTSSDEEVVLVDAFSTAPSLVLALAAGGPVQVTATFGAEEPEEGEEIDLSTGMTSAPQDVTVVDAVLTSLDITPDTPTVAFGDTLDFVATGSFDDGAFEQVITRSAGWSTDDTDVARFGNTFLTANRFFPLVNEAGQSIVTARFTTGEDDTIVEATETVTIEPVVDEDTEESDEEAVTAR</sequence>
<keyword evidence="2" id="KW-1185">Reference proteome</keyword>
<dbReference type="OrthoDB" id="7061629at2"/>
<dbReference type="Proteomes" id="UP000251800">
    <property type="component" value="Unassembled WGS sequence"/>
</dbReference>
<dbReference type="Gene3D" id="2.60.40.1080">
    <property type="match status" value="3"/>
</dbReference>
<organism evidence="1 2">
    <name type="scientific">Abyssibacter profundi</name>
    <dbReference type="NCBI Taxonomy" id="2182787"/>
    <lineage>
        <taxon>Bacteria</taxon>
        <taxon>Pseudomonadati</taxon>
        <taxon>Pseudomonadota</taxon>
        <taxon>Gammaproteobacteria</taxon>
        <taxon>Chromatiales</taxon>
        <taxon>Oceanococcaceae</taxon>
        <taxon>Abyssibacter</taxon>
    </lineage>
</organism>
<evidence type="ECO:0008006" key="3">
    <source>
        <dbReference type="Google" id="ProtNLM"/>
    </source>
</evidence>